<reference evidence="3" key="1">
    <citation type="journal article" date="2019" name="Int. J. Syst. Evol. Microbiol.">
        <title>The Global Catalogue of Microorganisms (GCM) 10K type strain sequencing project: providing services to taxonomists for standard genome sequencing and annotation.</title>
        <authorList>
            <consortium name="The Broad Institute Genomics Platform"/>
            <consortium name="The Broad Institute Genome Sequencing Center for Infectious Disease"/>
            <person name="Wu L."/>
            <person name="Ma J."/>
        </authorList>
    </citation>
    <scope>NUCLEOTIDE SEQUENCE [LARGE SCALE GENOMIC DNA]</scope>
    <source>
        <strain evidence="3">KACC 13778</strain>
    </source>
</reference>
<evidence type="ECO:0000313" key="3">
    <source>
        <dbReference type="Proteomes" id="UP001595956"/>
    </source>
</evidence>
<sequence length="48" mass="5154">MTFLMILLVIAAAMAAASIRSIARDGRGPLRPPSSHAEDPRFRAPLAH</sequence>
<evidence type="ECO:0000313" key="2">
    <source>
        <dbReference type="EMBL" id="MFC5492971.1"/>
    </source>
</evidence>
<protein>
    <submittedName>
        <fullName evidence="2">Uncharacterized protein</fullName>
    </submittedName>
</protein>
<dbReference type="Proteomes" id="UP001595956">
    <property type="component" value="Unassembled WGS sequence"/>
</dbReference>
<dbReference type="RefSeq" id="WP_345171649.1">
    <property type="nucleotide sequence ID" value="NZ_BAABFQ010000003.1"/>
</dbReference>
<gene>
    <name evidence="2" type="ORF">ACFPKY_07660</name>
</gene>
<accession>A0ABW0MZC3</accession>
<name>A0ABW0MZC3_9ACTN</name>
<feature type="region of interest" description="Disordered" evidence="1">
    <location>
        <begin position="25"/>
        <end position="48"/>
    </location>
</feature>
<evidence type="ECO:0000256" key="1">
    <source>
        <dbReference type="SAM" id="MobiDB-lite"/>
    </source>
</evidence>
<keyword evidence="3" id="KW-1185">Reference proteome</keyword>
<comment type="caution">
    <text evidence="2">The sequence shown here is derived from an EMBL/GenBank/DDBJ whole genome shotgun (WGS) entry which is preliminary data.</text>
</comment>
<proteinExistence type="predicted"/>
<organism evidence="2 3">
    <name type="scientific">Nocardioides caricicola</name>
    <dbReference type="NCBI Taxonomy" id="634770"/>
    <lineage>
        <taxon>Bacteria</taxon>
        <taxon>Bacillati</taxon>
        <taxon>Actinomycetota</taxon>
        <taxon>Actinomycetes</taxon>
        <taxon>Propionibacteriales</taxon>
        <taxon>Nocardioidaceae</taxon>
        <taxon>Nocardioides</taxon>
    </lineage>
</organism>
<dbReference type="EMBL" id="JBHSMD010000002">
    <property type="protein sequence ID" value="MFC5492971.1"/>
    <property type="molecule type" value="Genomic_DNA"/>
</dbReference>